<dbReference type="EMBL" id="JASCZI010151912">
    <property type="protein sequence ID" value="MED6174861.1"/>
    <property type="molecule type" value="Genomic_DNA"/>
</dbReference>
<name>A0ABU6VNQ5_9FABA</name>
<reference evidence="2 3" key="1">
    <citation type="journal article" date="2023" name="Plants (Basel)">
        <title>Bridging the Gap: Combining Genomics and Transcriptomics Approaches to Understand Stylosanthes scabra, an Orphan Legume from the Brazilian Caatinga.</title>
        <authorList>
            <person name="Ferreira-Neto J.R.C."/>
            <person name="da Silva M.D."/>
            <person name="Binneck E."/>
            <person name="de Melo N.F."/>
            <person name="da Silva R.H."/>
            <person name="de Melo A.L.T.M."/>
            <person name="Pandolfi V."/>
            <person name="Bustamante F.O."/>
            <person name="Brasileiro-Vidal A.C."/>
            <person name="Benko-Iseppon A.M."/>
        </authorList>
    </citation>
    <scope>NUCLEOTIDE SEQUENCE [LARGE SCALE GENOMIC DNA]</scope>
    <source>
        <tissue evidence="2">Leaves</tissue>
    </source>
</reference>
<keyword evidence="3" id="KW-1185">Reference proteome</keyword>
<gene>
    <name evidence="2" type="ORF">PIB30_073044</name>
</gene>
<evidence type="ECO:0000256" key="1">
    <source>
        <dbReference type="SAM" id="MobiDB-lite"/>
    </source>
</evidence>
<feature type="region of interest" description="Disordered" evidence="1">
    <location>
        <begin position="60"/>
        <end position="80"/>
    </location>
</feature>
<accession>A0ABU6VNQ5</accession>
<feature type="region of interest" description="Disordered" evidence="1">
    <location>
        <begin position="1"/>
        <end position="29"/>
    </location>
</feature>
<sequence>EKPLTATTSKSAASNAPSKRNEGGKEEEELPWIQEKALDLVEFRALPYFIALVPLRSHHLRQSQTHQTGLSRSSYRASGSSSSSFPLAVVATCRTASLLLLLLVVSDDN</sequence>
<evidence type="ECO:0000313" key="2">
    <source>
        <dbReference type="EMBL" id="MED6174861.1"/>
    </source>
</evidence>
<evidence type="ECO:0000313" key="3">
    <source>
        <dbReference type="Proteomes" id="UP001341840"/>
    </source>
</evidence>
<dbReference type="Proteomes" id="UP001341840">
    <property type="component" value="Unassembled WGS sequence"/>
</dbReference>
<protein>
    <submittedName>
        <fullName evidence="2">Uncharacterized protein</fullName>
    </submittedName>
</protein>
<organism evidence="2 3">
    <name type="scientific">Stylosanthes scabra</name>
    <dbReference type="NCBI Taxonomy" id="79078"/>
    <lineage>
        <taxon>Eukaryota</taxon>
        <taxon>Viridiplantae</taxon>
        <taxon>Streptophyta</taxon>
        <taxon>Embryophyta</taxon>
        <taxon>Tracheophyta</taxon>
        <taxon>Spermatophyta</taxon>
        <taxon>Magnoliopsida</taxon>
        <taxon>eudicotyledons</taxon>
        <taxon>Gunneridae</taxon>
        <taxon>Pentapetalae</taxon>
        <taxon>rosids</taxon>
        <taxon>fabids</taxon>
        <taxon>Fabales</taxon>
        <taxon>Fabaceae</taxon>
        <taxon>Papilionoideae</taxon>
        <taxon>50 kb inversion clade</taxon>
        <taxon>dalbergioids sensu lato</taxon>
        <taxon>Dalbergieae</taxon>
        <taxon>Pterocarpus clade</taxon>
        <taxon>Stylosanthes</taxon>
    </lineage>
</organism>
<proteinExistence type="predicted"/>
<feature type="non-terminal residue" evidence="2">
    <location>
        <position position="1"/>
    </location>
</feature>
<comment type="caution">
    <text evidence="2">The sequence shown here is derived from an EMBL/GenBank/DDBJ whole genome shotgun (WGS) entry which is preliminary data.</text>
</comment>
<feature type="compositionally biased region" description="Low complexity" evidence="1">
    <location>
        <begin position="1"/>
        <end position="18"/>
    </location>
</feature>
<feature type="compositionally biased region" description="Low complexity" evidence="1">
    <location>
        <begin position="71"/>
        <end position="80"/>
    </location>
</feature>